<dbReference type="PANTHER" id="PTHR48050:SF13">
    <property type="entry name" value="STEROL 3-BETA-GLUCOSYLTRANSFERASE UGT80A2"/>
    <property type="match status" value="1"/>
</dbReference>
<keyword evidence="8" id="KW-1185">Reference proteome</keyword>
<dbReference type="NCBIfam" id="TIGR04516">
    <property type="entry name" value="glycosyl_450act"/>
    <property type="match status" value="1"/>
</dbReference>
<evidence type="ECO:0000256" key="2">
    <source>
        <dbReference type="ARBA" id="ARBA00022676"/>
    </source>
</evidence>
<name>A0ABP6LY84_9ACTN</name>
<accession>A0ABP6LY84</accession>
<feature type="domain" description="Erythromycin biosynthesis protein CIII-like C-terminal" evidence="5">
    <location>
        <begin position="285"/>
        <end position="429"/>
    </location>
</feature>
<sequence>MRILFTTFAARTHLHTQVPLAWALRTAGHDVYVASQPDLVEDITAAGLTAVPVGEPLDLHGQMGGKDLGAEEVAKMDAATLQALDHIYLELADMSNVSPEQMTYEDAQARFLAMIWVFQTLCGDAMVDDLVRFAAHWKPDLVIWDTMTFAGPVAAMACGAAHARLLFGMDILAQMRQAYDGLLADRPAQLRDDPLEEWVGSVLGRYGLPFRDEALVGQWTIDPVPTSLRLPVDLPYVPVRYVPYNGPSEIPAWVRETPKKRRVCLSLGVAFRETMGGNRASIGALLDAVADLDIEVVATLDASQLGTSQKVPDNVRVADFVPLDALLPTCSAIVNHGGSGTFQTSLAHGVPQVIVPDMRWDTPRKAQRLEEAGAGLRIRDVDALTPEELRANLVRVLEEPSFARNAQRLRTEMLATPAPSDIVPVLEKLTAHHRVR</sequence>
<evidence type="ECO:0000259" key="6">
    <source>
        <dbReference type="Pfam" id="PF21036"/>
    </source>
</evidence>
<reference evidence="8" key="1">
    <citation type="journal article" date="2019" name="Int. J. Syst. Evol. Microbiol.">
        <title>The Global Catalogue of Microorganisms (GCM) 10K type strain sequencing project: providing services to taxonomists for standard genome sequencing and annotation.</title>
        <authorList>
            <consortium name="The Broad Institute Genomics Platform"/>
            <consortium name="The Broad Institute Genome Sequencing Center for Infectious Disease"/>
            <person name="Wu L."/>
            <person name="Ma J."/>
        </authorList>
    </citation>
    <scope>NUCLEOTIDE SEQUENCE [LARGE SCALE GENOMIC DNA]</scope>
    <source>
        <strain evidence="8">JCM 9091</strain>
    </source>
</reference>
<evidence type="ECO:0000259" key="5">
    <source>
        <dbReference type="Pfam" id="PF06722"/>
    </source>
</evidence>
<keyword evidence="4" id="KW-0045">Antibiotic biosynthesis</keyword>
<dbReference type="Pfam" id="PF06722">
    <property type="entry name" value="EryCIII-like_C"/>
    <property type="match status" value="1"/>
</dbReference>
<evidence type="ECO:0000256" key="1">
    <source>
        <dbReference type="ARBA" id="ARBA00006962"/>
    </source>
</evidence>
<comment type="similarity">
    <text evidence="1">Belongs to the glycosyltransferase 28 family.</text>
</comment>
<evidence type="ECO:0000313" key="7">
    <source>
        <dbReference type="EMBL" id="GAA3061881.1"/>
    </source>
</evidence>
<organism evidence="7 8">
    <name type="scientific">Streptomyces glomeratus</name>
    <dbReference type="NCBI Taxonomy" id="284452"/>
    <lineage>
        <taxon>Bacteria</taxon>
        <taxon>Bacillati</taxon>
        <taxon>Actinomycetota</taxon>
        <taxon>Actinomycetes</taxon>
        <taxon>Kitasatosporales</taxon>
        <taxon>Streptomycetaceae</taxon>
        <taxon>Streptomyces</taxon>
    </lineage>
</organism>
<dbReference type="Pfam" id="PF21036">
    <property type="entry name" value="EryCIII-like_N"/>
    <property type="match status" value="1"/>
</dbReference>
<dbReference type="InterPro" id="IPR030953">
    <property type="entry name" value="Glycosyl_450act"/>
</dbReference>
<protein>
    <submittedName>
        <fullName evidence="7">DUF1205 domain-containing protein</fullName>
    </submittedName>
</protein>
<keyword evidence="3" id="KW-0808">Transferase</keyword>
<dbReference type="EMBL" id="BAAAUF010000049">
    <property type="protein sequence ID" value="GAA3061881.1"/>
    <property type="molecule type" value="Genomic_DNA"/>
</dbReference>
<dbReference type="PANTHER" id="PTHR48050">
    <property type="entry name" value="STEROL 3-BETA-GLUCOSYLTRANSFERASE"/>
    <property type="match status" value="1"/>
</dbReference>
<dbReference type="SUPFAM" id="SSF53756">
    <property type="entry name" value="UDP-Glycosyltransferase/glycogen phosphorylase"/>
    <property type="match status" value="1"/>
</dbReference>
<dbReference type="InterPro" id="IPR002213">
    <property type="entry name" value="UDP_glucos_trans"/>
</dbReference>
<comment type="caution">
    <text evidence="7">The sequence shown here is derived from an EMBL/GenBank/DDBJ whole genome shotgun (WGS) entry which is preliminary data.</text>
</comment>
<evidence type="ECO:0000256" key="3">
    <source>
        <dbReference type="ARBA" id="ARBA00022679"/>
    </source>
</evidence>
<gene>
    <name evidence="7" type="ORF">GCM10010448_51550</name>
</gene>
<keyword evidence="2" id="KW-0328">Glycosyltransferase</keyword>
<dbReference type="Proteomes" id="UP001501532">
    <property type="component" value="Unassembled WGS sequence"/>
</dbReference>
<dbReference type="InterPro" id="IPR048284">
    <property type="entry name" value="EryCIII-like_N"/>
</dbReference>
<dbReference type="RefSeq" id="WP_234517815.1">
    <property type="nucleotide sequence ID" value="NZ_BAAAUF010000049.1"/>
</dbReference>
<dbReference type="InterPro" id="IPR010610">
    <property type="entry name" value="EryCIII-like_C"/>
</dbReference>
<evidence type="ECO:0000313" key="8">
    <source>
        <dbReference type="Proteomes" id="UP001501532"/>
    </source>
</evidence>
<feature type="domain" description="Erythromycin biosynthesis protein CIII-like N-terminal" evidence="6">
    <location>
        <begin position="22"/>
        <end position="268"/>
    </location>
</feature>
<dbReference type="InterPro" id="IPR050426">
    <property type="entry name" value="Glycosyltransferase_28"/>
</dbReference>
<dbReference type="CDD" id="cd03784">
    <property type="entry name" value="GT1_Gtf-like"/>
    <property type="match status" value="1"/>
</dbReference>
<dbReference type="Gene3D" id="3.40.50.2000">
    <property type="entry name" value="Glycogen Phosphorylase B"/>
    <property type="match status" value="2"/>
</dbReference>
<evidence type="ECO:0000256" key="4">
    <source>
        <dbReference type="ARBA" id="ARBA00023194"/>
    </source>
</evidence>
<proteinExistence type="inferred from homology"/>